<feature type="binding site" evidence="14">
    <location>
        <position position="116"/>
    </location>
    <ligand>
        <name>[4Fe-4S] cluster</name>
        <dbReference type="ChEBI" id="CHEBI:49883"/>
        <note>4Fe-4S-S-AdoMet</note>
    </ligand>
</feature>
<proteinExistence type="inferred from homology"/>
<dbReference type="InterPro" id="IPR006638">
    <property type="entry name" value="Elp3/MiaA/NifB-like_rSAM"/>
</dbReference>
<dbReference type="InterPro" id="IPR004383">
    <property type="entry name" value="rRNA_lsu_MTrfase_RlmN/Cfr"/>
</dbReference>
<dbReference type="SFLD" id="SFLDG01062">
    <property type="entry name" value="methyltransferase_(Class_A)"/>
    <property type="match status" value="1"/>
</dbReference>
<evidence type="ECO:0000256" key="4">
    <source>
        <dbReference type="ARBA" id="ARBA00022490"/>
    </source>
</evidence>
<comment type="function">
    <text evidence="14">Specifically methylates position 2 of adenine 2503 in 23S rRNA and position 2 of adenine 37 in tRNAs.</text>
</comment>
<dbReference type="EC" id="2.1.1.192" evidence="14"/>
<name>A0A1M6R3X6_9BACT</name>
<feature type="active site" description="Proton acceptor" evidence="14">
    <location>
        <position position="96"/>
    </location>
</feature>
<feature type="binding site" evidence="14">
    <location>
        <position position="120"/>
    </location>
    <ligand>
        <name>[4Fe-4S] cluster</name>
        <dbReference type="ChEBI" id="CHEBI:49883"/>
        <note>4Fe-4S-S-AdoMet</note>
    </ligand>
</feature>
<dbReference type="PANTHER" id="PTHR30544">
    <property type="entry name" value="23S RRNA METHYLTRANSFERASE"/>
    <property type="match status" value="1"/>
</dbReference>
<evidence type="ECO:0000256" key="5">
    <source>
        <dbReference type="ARBA" id="ARBA00022552"/>
    </source>
</evidence>
<keyword evidence="6 14" id="KW-0489">Methyltransferase</keyword>
<feature type="binding site" evidence="14">
    <location>
        <begin position="220"/>
        <end position="222"/>
    </location>
    <ligand>
        <name>S-adenosyl-L-methionine</name>
        <dbReference type="ChEBI" id="CHEBI:59789"/>
    </ligand>
</feature>
<dbReference type="SUPFAM" id="SSF102114">
    <property type="entry name" value="Radical SAM enzymes"/>
    <property type="match status" value="1"/>
</dbReference>
<keyword evidence="11 14" id="KW-0408">Iron</keyword>
<organism evidence="16 17">
    <name type="scientific">Desulfatibacillum alkenivorans DSM 16219</name>
    <dbReference type="NCBI Taxonomy" id="1121393"/>
    <lineage>
        <taxon>Bacteria</taxon>
        <taxon>Pseudomonadati</taxon>
        <taxon>Thermodesulfobacteriota</taxon>
        <taxon>Desulfobacteria</taxon>
        <taxon>Desulfobacterales</taxon>
        <taxon>Desulfatibacillaceae</taxon>
        <taxon>Desulfatibacillum</taxon>
    </lineage>
</organism>
<dbReference type="GO" id="GO:0070475">
    <property type="term" value="P:rRNA base methylation"/>
    <property type="evidence" value="ECO:0007669"/>
    <property type="project" value="UniProtKB-UniRule"/>
</dbReference>
<evidence type="ECO:0000313" key="17">
    <source>
        <dbReference type="Proteomes" id="UP000183994"/>
    </source>
</evidence>
<comment type="catalytic activity">
    <reaction evidence="14">
        <text>adenosine(37) in tRNA + 2 reduced [2Fe-2S]-[ferredoxin] + 2 S-adenosyl-L-methionine = 2-methyladenosine(37) in tRNA + 5'-deoxyadenosine + L-methionine + 2 oxidized [2Fe-2S]-[ferredoxin] + S-adenosyl-L-homocysteine</text>
        <dbReference type="Rhea" id="RHEA:43332"/>
        <dbReference type="Rhea" id="RHEA-COMP:10000"/>
        <dbReference type="Rhea" id="RHEA-COMP:10001"/>
        <dbReference type="Rhea" id="RHEA-COMP:10162"/>
        <dbReference type="Rhea" id="RHEA-COMP:10485"/>
        <dbReference type="ChEBI" id="CHEBI:17319"/>
        <dbReference type="ChEBI" id="CHEBI:33737"/>
        <dbReference type="ChEBI" id="CHEBI:33738"/>
        <dbReference type="ChEBI" id="CHEBI:57844"/>
        <dbReference type="ChEBI" id="CHEBI:57856"/>
        <dbReference type="ChEBI" id="CHEBI:59789"/>
        <dbReference type="ChEBI" id="CHEBI:74411"/>
        <dbReference type="ChEBI" id="CHEBI:74497"/>
        <dbReference type="EC" id="2.1.1.192"/>
    </reaction>
</comment>
<comment type="subcellular location">
    <subcellularLocation>
        <location evidence="1 14">Cytoplasm</location>
    </subcellularLocation>
</comment>
<feature type="binding site" evidence="14">
    <location>
        <position position="296"/>
    </location>
    <ligand>
        <name>S-adenosyl-L-methionine</name>
        <dbReference type="ChEBI" id="CHEBI:59789"/>
    </ligand>
</feature>
<keyword evidence="8 14" id="KW-0949">S-adenosyl-L-methionine</keyword>
<dbReference type="PROSITE" id="PS51918">
    <property type="entry name" value="RADICAL_SAM"/>
    <property type="match status" value="1"/>
</dbReference>
<evidence type="ECO:0000256" key="13">
    <source>
        <dbReference type="ARBA" id="ARBA00023157"/>
    </source>
</evidence>
<dbReference type="FunFam" id="3.20.20.70:FF:000014">
    <property type="entry name" value="Probable dual-specificity RNA methyltransferase RlmN"/>
    <property type="match status" value="1"/>
</dbReference>
<dbReference type="InterPro" id="IPR058240">
    <property type="entry name" value="rSAM_sf"/>
</dbReference>
<evidence type="ECO:0000259" key="15">
    <source>
        <dbReference type="PROSITE" id="PS51918"/>
    </source>
</evidence>
<dbReference type="Pfam" id="PF04055">
    <property type="entry name" value="Radical_SAM"/>
    <property type="match status" value="1"/>
</dbReference>
<dbReference type="GO" id="GO:0046872">
    <property type="term" value="F:metal ion binding"/>
    <property type="evidence" value="ECO:0007669"/>
    <property type="project" value="UniProtKB-KW"/>
</dbReference>
<keyword evidence="7 14" id="KW-0808">Transferase</keyword>
<dbReference type="GO" id="GO:0030488">
    <property type="term" value="P:tRNA methylation"/>
    <property type="evidence" value="ECO:0007669"/>
    <property type="project" value="UniProtKB-UniRule"/>
</dbReference>
<keyword evidence="5 14" id="KW-0698">rRNA processing</keyword>
<dbReference type="Pfam" id="PF21016">
    <property type="entry name" value="RlmN_N"/>
    <property type="match status" value="1"/>
</dbReference>
<comment type="miscellaneous">
    <text evidence="14">Reaction proceeds by a ping-pong mechanism involving intermediate methylation of a conserved cysteine residue.</text>
</comment>
<dbReference type="NCBIfam" id="TIGR00048">
    <property type="entry name" value="rRNA_mod_RlmN"/>
    <property type="match status" value="1"/>
</dbReference>
<dbReference type="GO" id="GO:0051539">
    <property type="term" value="F:4 iron, 4 sulfur cluster binding"/>
    <property type="evidence" value="ECO:0007669"/>
    <property type="project" value="UniProtKB-UniRule"/>
</dbReference>
<evidence type="ECO:0000256" key="14">
    <source>
        <dbReference type="HAMAP-Rule" id="MF_01849"/>
    </source>
</evidence>
<dbReference type="Gene3D" id="3.20.20.70">
    <property type="entry name" value="Aldolase class I"/>
    <property type="match status" value="1"/>
</dbReference>
<keyword evidence="13 14" id="KW-1015">Disulfide bond</keyword>
<evidence type="ECO:0000256" key="1">
    <source>
        <dbReference type="ARBA" id="ARBA00004496"/>
    </source>
</evidence>
<dbReference type="CDD" id="cd01335">
    <property type="entry name" value="Radical_SAM"/>
    <property type="match status" value="1"/>
</dbReference>
<comment type="caution">
    <text evidence="14">Lacks conserved residue(s) required for the propagation of feature annotation.</text>
</comment>
<gene>
    <name evidence="14" type="primary">rlmN</name>
    <name evidence="16" type="ORF">SAMN02745216_03185</name>
</gene>
<dbReference type="STRING" id="1121393.SAMN02745216_03185"/>
<keyword evidence="17" id="KW-1185">Reference proteome</keyword>
<feature type="domain" description="Radical SAM core" evidence="15">
    <location>
        <begin position="102"/>
        <end position="336"/>
    </location>
</feature>
<evidence type="ECO:0000256" key="3">
    <source>
        <dbReference type="ARBA" id="ARBA00022485"/>
    </source>
</evidence>
<protein>
    <recommendedName>
        <fullName evidence="14">Probable dual-specificity RNA methyltransferase RlmN</fullName>
        <ecNumber evidence="14">2.1.1.192</ecNumber>
    </recommendedName>
    <alternativeName>
        <fullName evidence="14">23S rRNA (adenine(2503)-C(2))-methyltransferase</fullName>
    </alternativeName>
    <alternativeName>
        <fullName evidence="14">23S rRNA m2A2503 methyltransferase</fullName>
    </alternativeName>
    <alternativeName>
        <fullName evidence="14">Ribosomal RNA large subunit methyltransferase N</fullName>
    </alternativeName>
    <alternativeName>
        <fullName evidence="14">tRNA (adenine(37)-C(2))-methyltransferase</fullName>
    </alternativeName>
    <alternativeName>
        <fullName evidence="14">tRNA m2A37 methyltransferase</fullName>
    </alternativeName>
</protein>
<dbReference type="InterPro" id="IPR048641">
    <property type="entry name" value="RlmN_N"/>
</dbReference>
<comment type="similarity">
    <text evidence="2 14">Belongs to the radical SAM superfamily. RlmN family.</text>
</comment>
<evidence type="ECO:0000256" key="6">
    <source>
        <dbReference type="ARBA" id="ARBA00022603"/>
    </source>
</evidence>
<keyword evidence="4 14" id="KW-0963">Cytoplasm</keyword>
<comment type="catalytic activity">
    <reaction evidence="14">
        <text>adenosine(2503) in 23S rRNA + 2 reduced [2Fe-2S]-[ferredoxin] + 2 S-adenosyl-L-methionine = 2-methyladenosine(2503) in 23S rRNA + 5'-deoxyadenosine + L-methionine + 2 oxidized [2Fe-2S]-[ferredoxin] + S-adenosyl-L-homocysteine</text>
        <dbReference type="Rhea" id="RHEA:42916"/>
        <dbReference type="Rhea" id="RHEA-COMP:10000"/>
        <dbReference type="Rhea" id="RHEA-COMP:10001"/>
        <dbReference type="Rhea" id="RHEA-COMP:10152"/>
        <dbReference type="Rhea" id="RHEA-COMP:10282"/>
        <dbReference type="ChEBI" id="CHEBI:17319"/>
        <dbReference type="ChEBI" id="CHEBI:33737"/>
        <dbReference type="ChEBI" id="CHEBI:33738"/>
        <dbReference type="ChEBI" id="CHEBI:57844"/>
        <dbReference type="ChEBI" id="CHEBI:57856"/>
        <dbReference type="ChEBI" id="CHEBI:59789"/>
        <dbReference type="ChEBI" id="CHEBI:74411"/>
        <dbReference type="ChEBI" id="CHEBI:74497"/>
        <dbReference type="EC" id="2.1.1.192"/>
    </reaction>
</comment>
<keyword evidence="10 14" id="KW-0479">Metal-binding</keyword>
<evidence type="ECO:0000256" key="9">
    <source>
        <dbReference type="ARBA" id="ARBA00022694"/>
    </source>
</evidence>
<dbReference type="EMBL" id="FQZU01000021">
    <property type="protein sequence ID" value="SHK27174.1"/>
    <property type="molecule type" value="Genomic_DNA"/>
</dbReference>
<dbReference type="SFLD" id="SFLDS00029">
    <property type="entry name" value="Radical_SAM"/>
    <property type="match status" value="1"/>
</dbReference>
<dbReference type="PANTHER" id="PTHR30544:SF5">
    <property type="entry name" value="RADICAL SAM CORE DOMAIN-CONTAINING PROTEIN"/>
    <property type="match status" value="1"/>
</dbReference>
<keyword evidence="9 14" id="KW-0819">tRNA processing</keyword>
<reference evidence="17" key="1">
    <citation type="submission" date="2016-11" db="EMBL/GenBank/DDBJ databases">
        <authorList>
            <person name="Varghese N."/>
            <person name="Submissions S."/>
        </authorList>
    </citation>
    <scope>NUCLEOTIDE SEQUENCE [LARGE SCALE GENOMIC DNA]</scope>
    <source>
        <strain evidence="17">DSM 16219</strain>
    </source>
</reference>
<dbReference type="InterPro" id="IPR007197">
    <property type="entry name" value="rSAM"/>
</dbReference>
<evidence type="ECO:0000256" key="8">
    <source>
        <dbReference type="ARBA" id="ARBA00022691"/>
    </source>
</evidence>
<dbReference type="HAMAP" id="MF_01849">
    <property type="entry name" value="RNA_methyltr_RlmN"/>
    <property type="match status" value="1"/>
</dbReference>
<dbReference type="SFLD" id="SFLDF00275">
    <property type="entry name" value="adenosine_C2_methyltransferase"/>
    <property type="match status" value="1"/>
</dbReference>
<dbReference type="RefSeq" id="WP_073477256.1">
    <property type="nucleotide sequence ID" value="NZ_FQZU01000021.1"/>
</dbReference>
<evidence type="ECO:0000256" key="12">
    <source>
        <dbReference type="ARBA" id="ARBA00023014"/>
    </source>
</evidence>
<dbReference type="GO" id="GO:0005737">
    <property type="term" value="C:cytoplasm"/>
    <property type="evidence" value="ECO:0007669"/>
    <property type="project" value="UniProtKB-SubCell"/>
</dbReference>
<dbReference type="Gene3D" id="1.10.150.530">
    <property type="match status" value="1"/>
</dbReference>
<sequence>MENSSDQTDIISCTHEELVRWLAVHKLKPYRAFQILQWVYQRQADSFEVMTNLAKRHRQLLSGHFTIGRLKILQTQDSSDGSRKFLFQCADGASIETVLIPEKGHHTLCVSTQVGCAMGCKFCCTASMGLTRSLKANEIISQIRDVQATMEDPEHLRNLVFMGMGEPLANWDNVKQAMDIITDNDWGLRFSGRRVTISTVGLVPKMAAVGRDTRVKLAVSLNAPDNEIRDQIMPVNKKYPIEELLRACKDFPLRPGRRVTFEYVLLKGVNDSPAHARKLGKLLAHQPCKINLIPYNPHESSPFERPDPEAVDAFYKVLMDKNYTVIVRHSKGLDIKAACGQLKAANEARNDACAPKTKE</sequence>
<dbReference type="GO" id="GO:0000049">
    <property type="term" value="F:tRNA binding"/>
    <property type="evidence" value="ECO:0007669"/>
    <property type="project" value="UniProtKB-UniRule"/>
</dbReference>
<dbReference type="AlphaFoldDB" id="A0A1M6R3X6"/>
<dbReference type="InterPro" id="IPR027492">
    <property type="entry name" value="RNA_MTrfase_RlmN"/>
</dbReference>
<evidence type="ECO:0000256" key="10">
    <source>
        <dbReference type="ARBA" id="ARBA00022723"/>
    </source>
</evidence>
<evidence type="ECO:0000313" key="16">
    <source>
        <dbReference type="EMBL" id="SHK27174.1"/>
    </source>
</evidence>
<feature type="binding site" evidence="14">
    <location>
        <position position="198"/>
    </location>
    <ligand>
        <name>S-adenosyl-L-methionine</name>
        <dbReference type="ChEBI" id="CHEBI:59789"/>
    </ligand>
</feature>
<dbReference type="PIRSF" id="PIRSF006004">
    <property type="entry name" value="CHP00048"/>
    <property type="match status" value="1"/>
</dbReference>
<keyword evidence="3 14" id="KW-0004">4Fe-4S</keyword>
<dbReference type="InterPro" id="IPR013785">
    <property type="entry name" value="Aldolase_TIM"/>
</dbReference>
<dbReference type="GO" id="GO:0019843">
    <property type="term" value="F:rRNA binding"/>
    <property type="evidence" value="ECO:0007669"/>
    <property type="project" value="UniProtKB-UniRule"/>
</dbReference>
<dbReference type="Proteomes" id="UP000183994">
    <property type="component" value="Unassembled WGS sequence"/>
</dbReference>
<evidence type="ECO:0000256" key="7">
    <source>
        <dbReference type="ARBA" id="ARBA00022679"/>
    </source>
</evidence>
<evidence type="ECO:0000256" key="11">
    <source>
        <dbReference type="ARBA" id="ARBA00023004"/>
    </source>
</evidence>
<dbReference type="SMART" id="SM00729">
    <property type="entry name" value="Elp3"/>
    <property type="match status" value="1"/>
</dbReference>
<keyword evidence="12 14" id="KW-0411">Iron-sulfur</keyword>
<feature type="binding site" evidence="14">
    <location>
        <begin position="165"/>
        <end position="166"/>
    </location>
    <ligand>
        <name>S-adenosyl-L-methionine</name>
        <dbReference type="ChEBI" id="CHEBI:59789"/>
    </ligand>
</feature>
<dbReference type="GO" id="GO:0002935">
    <property type="term" value="F:tRNA (adenine(37)-C2)-methyltransferase activity"/>
    <property type="evidence" value="ECO:0007669"/>
    <property type="project" value="UniProtKB-UniRule"/>
</dbReference>
<dbReference type="OrthoDB" id="9793973at2"/>
<dbReference type="InterPro" id="IPR040072">
    <property type="entry name" value="Methyltransferase_A"/>
</dbReference>
<dbReference type="GO" id="GO:0070040">
    <property type="term" value="F:rRNA (adenine(2503)-C2-)-methyltransferase activity"/>
    <property type="evidence" value="ECO:0007669"/>
    <property type="project" value="UniProtKB-UniRule"/>
</dbReference>
<accession>A0A1M6R3X6</accession>
<feature type="binding site" evidence="14">
    <location>
        <position position="123"/>
    </location>
    <ligand>
        <name>[4Fe-4S] cluster</name>
        <dbReference type="ChEBI" id="CHEBI:49883"/>
        <note>4Fe-4S-S-AdoMet</note>
    </ligand>
</feature>
<feature type="active site" description="S-methylcysteine intermediate" evidence="14">
    <location>
        <position position="339"/>
    </location>
</feature>
<comment type="cofactor">
    <cofactor evidence="14">
        <name>[4Fe-4S] cluster</name>
        <dbReference type="ChEBI" id="CHEBI:49883"/>
    </cofactor>
    <text evidence="14">Binds 1 [4Fe-4S] cluster. The cluster is coordinated with 3 cysteines and an exchangeable S-adenosyl-L-methionine.</text>
</comment>
<evidence type="ECO:0000256" key="2">
    <source>
        <dbReference type="ARBA" id="ARBA00007544"/>
    </source>
</evidence>